<dbReference type="EMBL" id="ML977336">
    <property type="protein sequence ID" value="KAF2110908.1"/>
    <property type="molecule type" value="Genomic_DNA"/>
</dbReference>
<name>A0A6A5YXS3_9PLEO</name>
<reference evidence="3" key="1">
    <citation type="journal article" date="2020" name="Stud. Mycol.">
        <title>101 Dothideomycetes genomes: a test case for predicting lifestyles and emergence of pathogens.</title>
        <authorList>
            <person name="Haridas S."/>
            <person name="Albert R."/>
            <person name="Binder M."/>
            <person name="Bloem J."/>
            <person name="Labutti K."/>
            <person name="Salamov A."/>
            <person name="Andreopoulos B."/>
            <person name="Baker S."/>
            <person name="Barry K."/>
            <person name="Bills G."/>
            <person name="Bluhm B."/>
            <person name="Cannon C."/>
            <person name="Castanera R."/>
            <person name="Culley D."/>
            <person name="Daum C."/>
            <person name="Ezra D."/>
            <person name="Gonzalez J."/>
            <person name="Henrissat B."/>
            <person name="Kuo A."/>
            <person name="Liang C."/>
            <person name="Lipzen A."/>
            <person name="Lutzoni F."/>
            <person name="Magnuson J."/>
            <person name="Mondo S."/>
            <person name="Nolan M."/>
            <person name="Ohm R."/>
            <person name="Pangilinan J."/>
            <person name="Park H.-J."/>
            <person name="Ramirez L."/>
            <person name="Alfaro M."/>
            <person name="Sun H."/>
            <person name="Tritt A."/>
            <person name="Yoshinaga Y."/>
            <person name="Zwiers L.-H."/>
            <person name="Turgeon B."/>
            <person name="Goodwin S."/>
            <person name="Spatafora J."/>
            <person name="Crous P."/>
            <person name="Grigoriev I."/>
        </authorList>
    </citation>
    <scope>NUCLEOTIDE SEQUENCE</scope>
    <source>
        <strain evidence="3">CBS 627.86</strain>
    </source>
</reference>
<accession>A0A6A5YXS3</accession>
<evidence type="ECO:0000259" key="2">
    <source>
        <dbReference type="PROSITE" id="PS50089"/>
    </source>
</evidence>
<keyword evidence="4" id="KW-1185">Reference proteome</keyword>
<evidence type="ECO:0000313" key="4">
    <source>
        <dbReference type="Proteomes" id="UP000799770"/>
    </source>
</evidence>
<organism evidence="3 4">
    <name type="scientific">Lophiotrema nucula</name>
    <dbReference type="NCBI Taxonomy" id="690887"/>
    <lineage>
        <taxon>Eukaryota</taxon>
        <taxon>Fungi</taxon>
        <taxon>Dikarya</taxon>
        <taxon>Ascomycota</taxon>
        <taxon>Pezizomycotina</taxon>
        <taxon>Dothideomycetes</taxon>
        <taxon>Pleosporomycetidae</taxon>
        <taxon>Pleosporales</taxon>
        <taxon>Lophiotremataceae</taxon>
        <taxon>Lophiotrema</taxon>
    </lineage>
</organism>
<dbReference type="AlphaFoldDB" id="A0A6A5YXS3"/>
<dbReference type="SUPFAM" id="SSF57850">
    <property type="entry name" value="RING/U-box"/>
    <property type="match status" value="1"/>
</dbReference>
<keyword evidence="1" id="KW-0479">Metal-binding</keyword>
<dbReference type="PROSITE" id="PS50089">
    <property type="entry name" value="ZF_RING_2"/>
    <property type="match status" value="1"/>
</dbReference>
<sequence length="273" mass="31381">MPLPPSDHAPTRSSSPIWNPRELLQIHDSLYCIGRTGANMPCTTLLRSGQRTHARLMVEELSGREPDTGYWVVRSWLCSLGRYSLCPAHCSQRDEIFDDWCRKMRAAYPDRVVTMEERMRIRVVQNYDYYGPFLVTSVTSPSPRSCRRLTPALDTPCPDPHVRRRTLDDECPICFEDGALSENNIEELVWCKKECGRSVHKSCFESWKKTCRRNRKPLTCAMCRAVWQRPCECDEMPPAKELGKQDQQEGGEWNEADELDGVLSRIPPGCVVQ</sequence>
<evidence type="ECO:0000256" key="1">
    <source>
        <dbReference type="PROSITE-ProRule" id="PRU00175"/>
    </source>
</evidence>
<gene>
    <name evidence="3" type="ORF">BDV96DRAFT_603516</name>
</gene>
<feature type="domain" description="RING-type" evidence="2">
    <location>
        <begin position="171"/>
        <end position="224"/>
    </location>
</feature>
<dbReference type="OrthoDB" id="8062037at2759"/>
<dbReference type="GO" id="GO:0008270">
    <property type="term" value="F:zinc ion binding"/>
    <property type="evidence" value="ECO:0007669"/>
    <property type="project" value="UniProtKB-KW"/>
</dbReference>
<evidence type="ECO:0000313" key="3">
    <source>
        <dbReference type="EMBL" id="KAF2110908.1"/>
    </source>
</evidence>
<dbReference type="InterPro" id="IPR013083">
    <property type="entry name" value="Znf_RING/FYVE/PHD"/>
</dbReference>
<dbReference type="InterPro" id="IPR001841">
    <property type="entry name" value="Znf_RING"/>
</dbReference>
<protein>
    <recommendedName>
        <fullName evidence="2">RING-type domain-containing protein</fullName>
    </recommendedName>
</protein>
<dbReference type="Proteomes" id="UP000799770">
    <property type="component" value="Unassembled WGS sequence"/>
</dbReference>
<keyword evidence="1" id="KW-0863">Zinc-finger</keyword>
<dbReference type="Gene3D" id="3.30.40.10">
    <property type="entry name" value="Zinc/RING finger domain, C3HC4 (zinc finger)"/>
    <property type="match status" value="1"/>
</dbReference>
<dbReference type="InterPro" id="IPR039903">
    <property type="entry name" value="Zswim2"/>
</dbReference>
<dbReference type="GO" id="GO:0061630">
    <property type="term" value="F:ubiquitin protein ligase activity"/>
    <property type="evidence" value="ECO:0007669"/>
    <property type="project" value="InterPro"/>
</dbReference>
<proteinExistence type="predicted"/>
<keyword evidence="1" id="KW-0862">Zinc</keyword>
<dbReference type="PANTHER" id="PTHR21540:SF0">
    <property type="entry name" value="PHD FAMILY PROTEIN"/>
    <property type="match status" value="1"/>
</dbReference>
<dbReference type="PANTHER" id="PTHR21540">
    <property type="entry name" value="RING FINGER AND SWIM DOMAIN-CONTAINING PROTEIN 2"/>
    <property type="match status" value="1"/>
</dbReference>